<keyword evidence="2" id="KW-1185">Reference proteome</keyword>
<dbReference type="RefSeq" id="WP_152307941.1">
    <property type="nucleotide sequence ID" value="NZ_CP043617.1"/>
</dbReference>
<evidence type="ECO:0000313" key="2">
    <source>
        <dbReference type="Proteomes" id="UP000326944"/>
    </source>
</evidence>
<evidence type="ECO:0000313" key="1">
    <source>
        <dbReference type="EMBL" id="QFR49993.1"/>
    </source>
</evidence>
<sequence length="266" mass="32346">MRKIGFTKFKNTTKEVLPKTYQINDIEHQRKMFCTMINQYLSQESKLNLKNKHIYKYDLLNIFEDKILSFFQFYKLRPEKTQKIQKIYTYDSLVFNQYFKQSKNKKMRYLSSKVCFMQNFKLSPQYEHPAMDIVELIFNGKEVEMMLDLNEIFTRTVYNRIKKEKDKKVSLDIPYIHIDQHGIRTRLHPKWKNVNAKDIKQRDADIKAAFDELKTQNIDQYYLVYPKKDSFKQHIIVEDKSSNELIKMIPYSFTFCNKKEKKRCKK</sequence>
<organism evidence="1 2">
    <name type="scientific">Sulfurimonas lithotrophica</name>
    <dbReference type="NCBI Taxonomy" id="2590022"/>
    <lineage>
        <taxon>Bacteria</taxon>
        <taxon>Pseudomonadati</taxon>
        <taxon>Campylobacterota</taxon>
        <taxon>Epsilonproteobacteria</taxon>
        <taxon>Campylobacterales</taxon>
        <taxon>Sulfurimonadaceae</taxon>
        <taxon>Sulfurimonas</taxon>
    </lineage>
</organism>
<dbReference type="AlphaFoldDB" id="A0A5P8P2M4"/>
<gene>
    <name evidence="1" type="ORF">FJR48_09755</name>
</gene>
<proteinExistence type="predicted"/>
<name>A0A5P8P2M4_9BACT</name>
<dbReference type="OrthoDB" id="5339562at2"/>
<dbReference type="Proteomes" id="UP000326944">
    <property type="component" value="Chromosome"/>
</dbReference>
<dbReference type="EMBL" id="CP043617">
    <property type="protein sequence ID" value="QFR49993.1"/>
    <property type="molecule type" value="Genomic_DNA"/>
</dbReference>
<protein>
    <submittedName>
        <fullName evidence="1">Uncharacterized protein</fullName>
    </submittedName>
</protein>
<reference evidence="1 2" key="1">
    <citation type="submission" date="2019-09" db="EMBL/GenBank/DDBJ databases">
        <title>Sulfurimonas gotlandica sp. nov., a chemoautotrophic and psychrotolerant epsilonproteobacterium isolated from a pelagic redoxcline, and an emended description of the genus Sulfurimonas.</title>
        <authorList>
            <person name="Wang S."/>
            <person name="Jiang L."/>
            <person name="Shao S."/>
        </authorList>
    </citation>
    <scope>NUCLEOTIDE SEQUENCE [LARGE SCALE GENOMIC DNA]</scope>
    <source>
        <strain evidence="1 2">GYSZ_1</strain>
    </source>
</reference>
<dbReference type="KEGG" id="sulg:FJR48_09755"/>
<accession>A0A5P8P2M4</accession>